<dbReference type="Pfam" id="PF13344">
    <property type="entry name" value="Hydrolase_6"/>
    <property type="match status" value="1"/>
</dbReference>
<dbReference type="Pfam" id="PF13242">
    <property type="entry name" value="Hydrolase_like"/>
    <property type="match status" value="1"/>
</dbReference>
<name>A0A6M1TWW3_9RHOB</name>
<comment type="caution">
    <text evidence="1">The sequence shown here is derived from an EMBL/GenBank/DDBJ whole genome shotgun (WGS) entry which is preliminary data.</text>
</comment>
<dbReference type="Proteomes" id="UP000474758">
    <property type="component" value="Unassembled WGS sequence"/>
</dbReference>
<dbReference type="InterPro" id="IPR006356">
    <property type="entry name" value="HAD-SF_hydro_IIA_hyp3"/>
</dbReference>
<dbReference type="InterPro" id="IPR023214">
    <property type="entry name" value="HAD_sf"/>
</dbReference>
<gene>
    <name evidence="1" type="ORF">G5V65_06955</name>
</gene>
<evidence type="ECO:0000313" key="2">
    <source>
        <dbReference type="Proteomes" id="UP000474758"/>
    </source>
</evidence>
<keyword evidence="2" id="KW-1185">Reference proteome</keyword>
<reference evidence="1 2" key="1">
    <citation type="submission" date="2020-02" db="EMBL/GenBank/DDBJ databases">
        <title>Rhodobacter translucens sp. nov., a novel bacterium isolated from activated sludge.</title>
        <authorList>
            <person name="Liu J."/>
        </authorList>
    </citation>
    <scope>NUCLEOTIDE SEQUENCE [LARGE SCALE GENOMIC DNA]</scope>
    <source>
        <strain evidence="1 2">HX-7-19</strain>
    </source>
</reference>
<dbReference type="SUPFAM" id="SSF56784">
    <property type="entry name" value="HAD-like"/>
    <property type="match status" value="1"/>
</dbReference>
<dbReference type="Gene3D" id="3.40.50.1000">
    <property type="entry name" value="HAD superfamily/HAD-like"/>
    <property type="match status" value="2"/>
</dbReference>
<proteinExistence type="predicted"/>
<dbReference type="GO" id="GO:0005737">
    <property type="term" value="C:cytoplasm"/>
    <property type="evidence" value="ECO:0007669"/>
    <property type="project" value="TreeGrafter"/>
</dbReference>
<dbReference type="InterPro" id="IPR006357">
    <property type="entry name" value="HAD-SF_hydro_IIA"/>
</dbReference>
<dbReference type="RefSeq" id="WP_165048329.1">
    <property type="nucleotide sequence ID" value="NZ_JAALFE010000005.1"/>
</dbReference>
<dbReference type="NCBIfam" id="TIGR01460">
    <property type="entry name" value="HAD-SF-IIA"/>
    <property type="match status" value="1"/>
</dbReference>
<protein>
    <submittedName>
        <fullName evidence="1">TIGR01459 family HAD-type hydrolase</fullName>
    </submittedName>
</protein>
<dbReference type="InterPro" id="IPR036412">
    <property type="entry name" value="HAD-like_sf"/>
</dbReference>
<accession>A0A6M1TWW3</accession>
<dbReference type="AlphaFoldDB" id="A0A6M1TWW3"/>
<dbReference type="GO" id="GO:0016791">
    <property type="term" value="F:phosphatase activity"/>
    <property type="evidence" value="ECO:0007669"/>
    <property type="project" value="TreeGrafter"/>
</dbReference>
<dbReference type="PANTHER" id="PTHR19288">
    <property type="entry name" value="4-NITROPHENYLPHOSPHATASE-RELATED"/>
    <property type="match status" value="1"/>
</dbReference>
<sequence>MTDLIPSLASIADRYDAVFCDLWGCLHNGQTAFPAAVAALRAFRASGKTVLLLTNSPRPKSSVRQQLARIGVPEDAWDDIVSSGDATQYGLLSGIIGTRIHHIGATKDESFFTDLPADAPALPITRVPLAEAEGVVCTGLRDDLTETPEDYRASLLGMKTMGLTMLCANPDLVVDLGERRLYCAGALAQAYEEMGGTVLYYGKPHPPIYDLARRRLAALCGRDGAEILAIGDGLHTDIQGGIAEGIDTLFVTAGLAAAEFGPDPARPDPALLRAWLDARHMSPTYAIPFLA</sequence>
<dbReference type="CDD" id="cd07525">
    <property type="entry name" value="HAD_like"/>
    <property type="match status" value="1"/>
</dbReference>
<dbReference type="NCBIfam" id="TIGR01459">
    <property type="entry name" value="HAD-SF-IIA-hyp4"/>
    <property type="match status" value="1"/>
</dbReference>
<dbReference type="PANTHER" id="PTHR19288:SF90">
    <property type="entry name" value="OS08G0542600 PROTEIN"/>
    <property type="match status" value="1"/>
</dbReference>
<organism evidence="1 2">
    <name type="scientific">Paragemmobacter kunshanensis</name>
    <dbReference type="NCBI Taxonomy" id="2583234"/>
    <lineage>
        <taxon>Bacteria</taxon>
        <taxon>Pseudomonadati</taxon>
        <taxon>Pseudomonadota</taxon>
        <taxon>Alphaproteobacteria</taxon>
        <taxon>Rhodobacterales</taxon>
        <taxon>Paracoccaceae</taxon>
        <taxon>Paragemmobacter</taxon>
    </lineage>
</organism>
<keyword evidence="1" id="KW-0378">Hydrolase</keyword>
<evidence type="ECO:0000313" key="1">
    <source>
        <dbReference type="EMBL" id="NGQ90632.1"/>
    </source>
</evidence>
<dbReference type="EMBL" id="JAALFE010000005">
    <property type="protein sequence ID" value="NGQ90632.1"/>
    <property type="molecule type" value="Genomic_DNA"/>
</dbReference>